<evidence type="ECO:0000313" key="1">
    <source>
        <dbReference type="EMBL" id="MPC98363.1"/>
    </source>
</evidence>
<reference evidence="1 2" key="1">
    <citation type="submission" date="2019-05" db="EMBL/GenBank/DDBJ databases">
        <title>Another draft genome of Portunus trituberculatus and its Hox gene families provides insights of decapod evolution.</title>
        <authorList>
            <person name="Jeong J.-H."/>
            <person name="Song I."/>
            <person name="Kim S."/>
            <person name="Choi T."/>
            <person name="Kim D."/>
            <person name="Ryu S."/>
            <person name="Kim W."/>
        </authorList>
    </citation>
    <scope>NUCLEOTIDE SEQUENCE [LARGE SCALE GENOMIC DNA]</scope>
    <source>
        <tissue evidence="1">Muscle</tissue>
    </source>
</reference>
<accession>A0A5B7JV88</accession>
<dbReference type="Proteomes" id="UP000324222">
    <property type="component" value="Unassembled WGS sequence"/>
</dbReference>
<organism evidence="1 2">
    <name type="scientific">Portunus trituberculatus</name>
    <name type="common">Swimming crab</name>
    <name type="synonym">Neptunus trituberculatus</name>
    <dbReference type="NCBI Taxonomy" id="210409"/>
    <lineage>
        <taxon>Eukaryota</taxon>
        <taxon>Metazoa</taxon>
        <taxon>Ecdysozoa</taxon>
        <taxon>Arthropoda</taxon>
        <taxon>Crustacea</taxon>
        <taxon>Multicrustacea</taxon>
        <taxon>Malacostraca</taxon>
        <taxon>Eumalacostraca</taxon>
        <taxon>Eucarida</taxon>
        <taxon>Decapoda</taxon>
        <taxon>Pleocyemata</taxon>
        <taxon>Brachyura</taxon>
        <taxon>Eubrachyura</taxon>
        <taxon>Portunoidea</taxon>
        <taxon>Portunidae</taxon>
        <taxon>Portuninae</taxon>
        <taxon>Portunus</taxon>
    </lineage>
</organism>
<sequence>MRVSPKAASCGAPNLATRVNTKKEALVWTLGAARQRGLTQEVFSHLLPLFHQHNSLSLPAYLASLPPYLPERGA</sequence>
<name>A0A5B7JV88_PORTR</name>
<protein>
    <submittedName>
        <fullName evidence="1">Uncharacterized protein</fullName>
    </submittedName>
</protein>
<dbReference type="AlphaFoldDB" id="A0A5B7JV88"/>
<gene>
    <name evidence="1" type="ORF">E2C01_093731</name>
</gene>
<dbReference type="EMBL" id="VSRR010113768">
    <property type="protein sequence ID" value="MPC98363.1"/>
    <property type="molecule type" value="Genomic_DNA"/>
</dbReference>
<proteinExistence type="predicted"/>
<comment type="caution">
    <text evidence="1">The sequence shown here is derived from an EMBL/GenBank/DDBJ whole genome shotgun (WGS) entry which is preliminary data.</text>
</comment>
<evidence type="ECO:0000313" key="2">
    <source>
        <dbReference type="Proteomes" id="UP000324222"/>
    </source>
</evidence>
<keyword evidence="2" id="KW-1185">Reference proteome</keyword>